<dbReference type="STRING" id="649639.Bcell_3786"/>
<name>E6TTZ5_EVAC2</name>
<dbReference type="HOGENOM" id="CLU_3004363_0_0_9"/>
<dbReference type="KEGG" id="bco:Bcell_3786"/>
<keyword evidence="2" id="KW-1185">Reference proteome</keyword>
<sequence length="56" mass="6504">MLPRVVVSTEKGRNLPFSVPQSNVRSRCNLLKDYYEWFSHSSRATNEAIASTFYHL</sequence>
<protein>
    <submittedName>
        <fullName evidence="1">Uncharacterized protein</fullName>
    </submittedName>
</protein>
<dbReference type="AlphaFoldDB" id="E6TTZ5"/>
<organism evidence="1 2">
    <name type="scientific">Evansella cellulosilytica (strain ATCC 21833 / DSM 2522 / FERM P-1141 / JCM 9156 / N-4)</name>
    <name type="common">Bacillus cellulosilyticus</name>
    <dbReference type="NCBI Taxonomy" id="649639"/>
    <lineage>
        <taxon>Bacteria</taxon>
        <taxon>Bacillati</taxon>
        <taxon>Bacillota</taxon>
        <taxon>Bacilli</taxon>
        <taxon>Bacillales</taxon>
        <taxon>Bacillaceae</taxon>
        <taxon>Evansella</taxon>
    </lineage>
</organism>
<reference evidence="1 2" key="1">
    <citation type="submission" date="2010-12" db="EMBL/GenBank/DDBJ databases">
        <title>Complete sequence of Bacillus cellulosilyticus DSM 2522.</title>
        <authorList>
            <consortium name="US DOE Joint Genome Institute"/>
            <person name="Lucas S."/>
            <person name="Copeland A."/>
            <person name="Lapidus A."/>
            <person name="Cheng J.-F."/>
            <person name="Bruce D."/>
            <person name="Goodwin L."/>
            <person name="Pitluck S."/>
            <person name="Chertkov O."/>
            <person name="Detter J.C."/>
            <person name="Han C."/>
            <person name="Tapia R."/>
            <person name="Land M."/>
            <person name="Hauser L."/>
            <person name="Jeffries C."/>
            <person name="Kyrpides N."/>
            <person name="Ivanova N."/>
            <person name="Mikhailova N."/>
            <person name="Brumm P."/>
            <person name="Mead D."/>
            <person name="Woyke T."/>
        </authorList>
    </citation>
    <scope>NUCLEOTIDE SEQUENCE [LARGE SCALE GENOMIC DNA]</scope>
    <source>
        <strain evidence="2">ATCC 21833 / DSM 2522 / FERM P-1141 / JCM 9156 / N-4</strain>
    </source>
</reference>
<accession>E6TTZ5</accession>
<evidence type="ECO:0000313" key="2">
    <source>
        <dbReference type="Proteomes" id="UP000001401"/>
    </source>
</evidence>
<gene>
    <name evidence="1" type="ordered locus">Bcell_3786</name>
</gene>
<proteinExistence type="predicted"/>
<dbReference type="Proteomes" id="UP000001401">
    <property type="component" value="Chromosome"/>
</dbReference>
<evidence type="ECO:0000313" key="1">
    <source>
        <dbReference type="EMBL" id="ADU32026.1"/>
    </source>
</evidence>
<dbReference type="EMBL" id="CP002394">
    <property type="protein sequence ID" value="ADU32026.1"/>
    <property type="molecule type" value="Genomic_DNA"/>
</dbReference>